<dbReference type="Gene3D" id="2.30.38.10">
    <property type="entry name" value="Luciferase, Domain 3"/>
    <property type="match status" value="1"/>
</dbReference>
<dbReference type="Pfam" id="PF13193">
    <property type="entry name" value="AMP-binding_C"/>
    <property type="match status" value="1"/>
</dbReference>
<gene>
    <name evidence="3" type="ORF">DR950_34760</name>
</gene>
<dbReference type="PROSITE" id="PS00455">
    <property type="entry name" value="AMP_BINDING"/>
    <property type="match status" value="1"/>
</dbReference>
<dbReference type="Gene3D" id="3.40.50.980">
    <property type="match status" value="2"/>
</dbReference>
<dbReference type="InterPro" id="IPR036736">
    <property type="entry name" value="ACP-like_sf"/>
</dbReference>
<dbReference type="RefSeq" id="WP_117490545.1">
    <property type="nucleotide sequence ID" value="NZ_QVIG01000001.1"/>
</dbReference>
<dbReference type="PANTHER" id="PTHR45527:SF1">
    <property type="entry name" value="FATTY ACID SYNTHASE"/>
    <property type="match status" value="1"/>
</dbReference>
<dbReference type="InterPro" id="IPR020845">
    <property type="entry name" value="AMP-binding_CS"/>
</dbReference>
<reference evidence="3 4" key="1">
    <citation type="submission" date="2018-08" db="EMBL/GenBank/DDBJ databases">
        <title>Diversity &amp; Physiological Properties of Lignin-Decomposing Actinobacteria from Soil.</title>
        <authorList>
            <person name="Roh S.G."/>
            <person name="Kim S.B."/>
        </authorList>
    </citation>
    <scope>NUCLEOTIDE SEQUENCE [LARGE SCALE GENOMIC DNA]</scope>
    <source>
        <strain evidence="3 4">MMS17-GH009</strain>
    </source>
</reference>
<dbReference type="InterPro" id="IPR045851">
    <property type="entry name" value="AMP-bd_C_sf"/>
</dbReference>
<feature type="region of interest" description="Disordered" evidence="1">
    <location>
        <begin position="500"/>
        <end position="536"/>
    </location>
</feature>
<dbReference type="SUPFAM" id="SSF56801">
    <property type="entry name" value="Acetyl-CoA synthetase-like"/>
    <property type="match status" value="1"/>
</dbReference>
<protein>
    <submittedName>
        <fullName evidence="3">Amino acid adenylation domain-containing protein</fullName>
    </submittedName>
</protein>
<dbReference type="GO" id="GO:0044550">
    <property type="term" value="P:secondary metabolite biosynthetic process"/>
    <property type="evidence" value="ECO:0007669"/>
    <property type="project" value="TreeGrafter"/>
</dbReference>
<feature type="domain" description="Carrier" evidence="2">
    <location>
        <begin position="531"/>
        <end position="604"/>
    </location>
</feature>
<dbReference type="InterPro" id="IPR009081">
    <property type="entry name" value="PP-bd_ACP"/>
</dbReference>
<dbReference type="EMBL" id="QVIG01000001">
    <property type="protein sequence ID" value="RGD62226.1"/>
    <property type="molecule type" value="Genomic_DNA"/>
</dbReference>
<dbReference type="Gene3D" id="1.10.1200.10">
    <property type="entry name" value="ACP-like"/>
    <property type="match status" value="1"/>
</dbReference>
<dbReference type="Pfam" id="PF00501">
    <property type="entry name" value="AMP-binding"/>
    <property type="match status" value="1"/>
</dbReference>
<name>A0A373A241_9ACTN</name>
<organism evidence="3 4">
    <name type="scientific">Kitasatospora xanthocidica</name>
    <dbReference type="NCBI Taxonomy" id="83382"/>
    <lineage>
        <taxon>Bacteria</taxon>
        <taxon>Bacillati</taxon>
        <taxon>Actinomycetota</taxon>
        <taxon>Actinomycetes</taxon>
        <taxon>Kitasatosporales</taxon>
        <taxon>Streptomycetaceae</taxon>
        <taxon>Kitasatospora</taxon>
    </lineage>
</organism>
<dbReference type="AlphaFoldDB" id="A0A373A241"/>
<dbReference type="NCBIfam" id="TIGR01733">
    <property type="entry name" value="AA-adenyl-dom"/>
    <property type="match status" value="1"/>
</dbReference>
<comment type="caution">
    <text evidence="3">The sequence shown here is derived from an EMBL/GenBank/DDBJ whole genome shotgun (WGS) entry which is preliminary data.</text>
</comment>
<dbReference type="GO" id="GO:0043041">
    <property type="term" value="P:amino acid activation for nonribosomal peptide biosynthetic process"/>
    <property type="evidence" value="ECO:0007669"/>
    <property type="project" value="TreeGrafter"/>
</dbReference>
<dbReference type="GO" id="GO:0031177">
    <property type="term" value="F:phosphopantetheine binding"/>
    <property type="evidence" value="ECO:0007669"/>
    <property type="project" value="TreeGrafter"/>
</dbReference>
<sequence>MTAPVRTVAASAAARARTVAELFEEQAALRPGATAVLYRDTALDYGRLNARANRLARLLIDRGVGPDHLVALAVPRSPELVVAQLAVLKAGGAYLPLDPRYPASRKAFMVRDAAPRLLLRTAAARPEGVELDEVVLDSAECAAACARYGDGNVRQDERLAPLSPHHLLYVIYTSGSTGTPKGVAVPQEGVADLVATQAEHLRPAPGERVLSWASVSFDAGFWDLSLALLHGAALVVADDEDLLPGDALHGTLARHAIDHATLPPAALSVTDSQNVLQGGTVTSTGDACTPALLGAWAPGRRMFNGYGPTEVTVGCTLAGPIDAADGVDIGVPWTGARVYVLDERLRPVADGAEGELYLGGSGLARGYVGRPGLTATRFLPDPFGPPGARMYRSGDRGRRTADGRFHFAGRADGQVKLRGFRVELGEIEDRLTRQPDVDLAAVLVRGGQADARLVGYVTPSPGAALDPAALRARLADVLPEFMVPARIEVLDAFPTTPNGKIDRAALDRTAPDRPASDRPALDSATGSDGGAEPGSREERLYRTIARLLDLPRVEPEANFFDLGGNSLLAGRLIGALREELGVRVPIRSVLAAQDLREIARALHG</sequence>
<dbReference type="FunFam" id="3.40.50.980:FF:000001">
    <property type="entry name" value="Non-ribosomal peptide synthetase"/>
    <property type="match status" value="1"/>
</dbReference>
<dbReference type="InterPro" id="IPR000873">
    <property type="entry name" value="AMP-dep_synth/lig_dom"/>
</dbReference>
<proteinExistence type="predicted"/>
<dbReference type="InterPro" id="IPR010071">
    <property type="entry name" value="AA_adenyl_dom"/>
</dbReference>
<dbReference type="GO" id="GO:0005737">
    <property type="term" value="C:cytoplasm"/>
    <property type="evidence" value="ECO:0007669"/>
    <property type="project" value="TreeGrafter"/>
</dbReference>
<dbReference type="FunFam" id="3.40.50.12780:FF:000012">
    <property type="entry name" value="Non-ribosomal peptide synthetase"/>
    <property type="match status" value="1"/>
</dbReference>
<accession>A0A373A241</accession>
<dbReference type="PROSITE" id="PS50075">
    <property type="entry name" value="CARRIER"/>
    <property type="match status" value="1"/>
</dbReference>
<evidence type="ECO:0000256" key="1">
    <source>
        <dbReference type="SAM" id="MobiDB-lite"/>
    </source>
</evidence>
<dbReference type="Gene3D" id="3.30.300.30">
    <property type="match status" value="1"/>
</dbReference>
<dbReference type="PANTHER" id="PTHR45527">
    <property type="entry name" value="NONRIBOSOMAL PEPTIDE SYNTHETASE"/>
    <property type="match status" value="1"/>
</dbReference>
<evidence type="ECO:0000259" key="2">
    <source>
        <dbReference type="PROSITE" id="PS50075"/>
    </source>
</evidence>
<dbReference type="InterPro" id="IPR025110">
    <property type="entry name" value="AMP-bd_C"/>
</dbReference>
<keyword evidence="4" id="KW-1185">Reference proteome</keyword>
<evidence type="ECO:0000313" key="3">
    <source>
        <dbReference type="EMBL" id="RGD62226.1"/>
    </source>
</evidence>
<dbReference type="SUPFAM" id="SSF47336">
    <property type="entry name" value="ACP-like"/>
    <property type="match status" value="1"/>
</dbReference>
<dbReference type="Pfam" id="PF00550">
    <property type="entry name" value="PP-binding"/>
    <property type="match status" value="1"/>
</dbReference>
<dbReference type="Proteomes" id="UP000263377">
    <property type="component" value="Unassembled WGS sequence"/>
</dbReference>
<evidence type="ECO:0000313" key="4">
    <source>
        <dbReference type="Proteomes" id="UP000263377"/>
    </source>
</evidence>
<feature type="compositionally biased region" description="Basic and acidic residues" evidence="1">
    <location>
        <begin position="500"/>
        <end position="520"/>
    </location>
</feature>